<evidence type="ECO:0000313" key="3">
    <source>
        <dbReference type="Proteomes" id="UP000214760"/>
    </source>
</evidence>
<feature type="compositionally biased region" description="Basic and acidic residues" evidence="1">
    <location>
        <begin position="128"/>
        <end position="138"/>
    </location>
</feature>
<protein>
    <submittedName>
        <fullName evidence="2">Uncharacterized protein</fullName>
    </submittedName>
</protein>
<feature type="compositionally biased region" description="Basic and acidic residues" evidence="1">
    <location>
        <begin position="226"/>
        <end position="243"/>
    </location>
</feature>
<sequence length="319" mass="35721">MVEYVLQFLVGIGDAVLKLYPAPLNNALCDAPDLIYFLTMQEEIVGLEVCLMALILIRKIIKKVWDRGSVAHMSNTRKMERSLSAAGASAGGGTLTSAAGASADGAAEKSVRHTAASTISAAVSSASPERKKEEKTDSAGDESCSISKNRFCLTVLNMHMTMTRIFLEIQMVGGVDAAPEKVRELYNEIPVLRLQIGFRMLVELMEKYGPDKDLLEARDRLREMRDALYPEPKKPEKEEKEEQTVDYDDSWSDYSFGSYDDFDRGARYDDDDSGGYYEPEPDPEPPVYHNWYADRGEVVEDSQGNTTDYTGRSYSDYRY</sequence>
<proteinExistence type="predicted"/>
<dbReference type="AlphaFoldDB" id="A0A1I6JTV5"/>
<reference evidence="2 3" key="1">
    <citation type="submission" date="2016-10" db="EMBL/GenBank/DDBJ databases">
        <authorList>
            <person name="de Groot N.N."/>
        </authorList>
    </citation>
    <scope>NUCLEOTIDE SEQUENCE [LARGE SCALE GENOMIC DNA]</scope>
    <source>
        <strain evidence="2 3">F</strain>
    </source>
</reference>
<feature type="region of interest" description="Disordered" evidence="1">
    <location>
        <begin position="226"/>
        <end position="319"/>
    </location>
</feature>
<organism evidence="2 3">
    <name type="scientific">[Clostridium] aminophilum</name>
    <dbReference type="NCBI Taxonomy" id="1526"/>
    <lineage>
        <taxon>Bacteria</taxon>
        <taxon>Bacillati</taxon>
        <taxon>Bacillota</taxon>
        <taxon>Clostridia</taxon>
        <taxon>Lachnospirales</taxon>
        <taxon>Lachnospiraceae</taxon>
    </lineage>
</organism>
<feature type="compositionally biased region" description="Acidic residues" evidence="1">
    <location>
        <begin position="269"/>
        <end position="283"/>
    </location>
</feature>
<feature type="compositionally biased region" description="Polar residues" evidence="1">
    <location>
        <begin position="302"/>
        <end position="313"/>
    </location>
</feature>
<name>A0A1I6JTV5_9FIRM</name>
<evidence type="ECO:0000256" key="1">
    <source>
        <dbReference type="SAM" id="MobiDB-lite"/>
    </source>
</evidence>
<evidence type="ECO:0000313" key="2">
    <source>
        <dbReference type="EMBL" id="SFR82383.1"/>
    </source>
</evidence>
<gene>
    <name evidence="2" type="ORF">SAMN02910262_01929</name>
</gene>
<feature type="region of interest" description="Disordered" evidence="1">
    <location>
        <begin position="119"/>
        <end position="143"/>
    </location>
</feature>
<dbReference type="RefSeq" id="WP_031473174.1">
    <property type="nucleotide sequence ID" value="NZ_FOZC01000011.1"/>
</dbReference>
<accession>A0A1I6JTV5</accession>
<dbReference type="EMBL" id="FOZC01000011">
    <property type="protein sequence ID" value="SFR82383.1"/>
    <property type="molecule type" value="Genomic_DNA"/>
</dbReference>
<dbReference type="Proteomes" id="UP000214760">
    <property type="component" value="Unassembled WGS sequence"/>
</dbReference>